<sequence>MSKNGFNCSAFSDPVLHCD</sequence>
<reference evidence="1" key="1">
    <citation type="submission" date="2018-02" db="EMBL/GenBank/DDBJ databases">
        <title>Rhizophora mucronata_Transcriptome.</title>
        <authorList>
            <person name="Meera S.P."/>
            <person name="Sreeshan A."/>
            <person name="Augustine A."/>
        </authorList>
    </citation>
    <scope>NUCLEOTIDE SEQUENCE</scope>
    <source>
        <tissue evidence="1">Leaf</tissue>
    </source>
</reference>
<dbReference type="EMBL" id="GGEC01079455">
    <property type="protein sequence ID" value="MBX59939.1"/>
    <property type="molecule type" value="Transcribed_RNA"/>
</dbReference>
<proteinExistence type="predicted"/>
<dbReference type="AlphaFoldDB" id="A0A2P2PZ37"/>
<protein>
    <submittedName>
        <fullName evidence="1">Uncharacterized protein</fullName>
    </submittedName>
</protein>
<organism evidence="1">
    <name type="scientific">Rhizophora mucronata</name>
    <name type="common">Asiatic mangrove</name>
    <dbReference type="NCBI Taxonomy" id="61149"/>
    <lineage>
        <taxon>Eukaryota</taxon>
        <taxon>Viridiplantae</taxon>
        <taxon>Streptophyta</taxon>
        <taxon>Embryophyta</taxon>
        <taxon>Tracheophyta</taxon>
        <taxon>Spermatophyta</taxon>
        <taxon>Magnoliopsida</taxon>
        <taxon>eudicotyledons</taxon>
        <taxon>Gunneridae</taxon>
        <taxon>Pentapetalae</taxon>
        <taxon>rosids</taxon>
        <taxon>fabids</taxon>
        <taxon>Malpighiales</taxon>
        <taxon>Rhizophoraceae</taxon>
        <taxon>Rhizophora</taxon>
    </lineage>
</organism>
<name>A0A2P2PZ37_RHIMU</name>
<evidence type="ECO:0000313" key="1">
    <source>
        <dbReference type="EMBL" id="MBX59939.1"/>
    </source>
</evidence>
<accession>A0A2P2PZ37</accession>